<reference evidence="1 4" key="2">
    <citation type="submission" date="2019-09" db="EMBL/GenBank/DDBJ databases">
        <title>Taxonomic organization of the family Brucellaceae based on a phylogenomic approach.</title>
        <authorList>
            <person name="Leclercq S."/>
            <person name="Cloeckaert A."/>
            <person name="Zygmunt M.S."/>
        </authorList>
    </citation>
    <scope>NUCLEOTIDE SEQUENCE [LARGE SCALE GENOMIC DNA]</scope>
    <source>
        <strain evidence="1 4">LUP23</strain>
    </source>
</reference>
<accession>A0A256H087</accession>
<keyword evidence="4" id="KW-1185">Reference proteome</keyword>
<evidence type="ECO:0000313" key="2">
    <source>
        <dbReference type="EMBL" id="OYR32779.1"/>
    </source>
</evidence>
<dbReference type="InterPro" id="IPR009387">
    <property type="entry name" value="HigB-2"/>
</dbReference>
<comment type="caution">
    <text evidence="2">The sequence shown here is derived from an EMBL/GenBank/DDBJ whole genome shotgun (WGS) entry which is preliminary data.</text>
</comment>
<dbReference type="PIRSF" id="PIRSF018634">
    <property type="entry name" value="UCP018634"/>
    <property type="match status" value="1"/>
</dbReference>
<reference evidence="2 3" key="1">
    <citation type="submission" date="2017-07" db="EMBL/GenBank/DDBJ databases">
        <title>Draft genome of Ochrobactrum lupini type strain LUP21.</title>
        <authorList>
            <person name="Krzyzanowska D.M."/>
            <person name="Jafra S."/>
        </authorList>
    </citation>
    <scope>NUCLEOTIDE SEQUENCE [LARGE SCALE GENOMIC DNA]</scope>
    <source>
        <strain evidence="2 3">LUP21</strain>
    </source>
</reference>
<evidence type="ECO:0000313" key="3">
    <source>
        <dbReference type="Proteomes" id="UP000216363"/>
    </source>
</evidence>
<dbReference type="Proteomes" id="UP000216363">
    <property type="component" value="Unassembled WGS sequence"/>
</dbReference>
<proteinExistence type="predicted"/>
<protein>
    <submittedName>
        <fullName evidence="1">Type II toxin-antitoxin system RelE/ParE family toxin</fullName>
    </submittedName>
</protein>
<dbReference type="EMBL" id="NNRN01000014">
    <property type="protein sequence ID" value="OYR32779.1"/>
    <property type="molecule type" value="Genomic_DNA"/>
</dbReference>
<dbReference type="EMBL" id="WBWF01000036">
    <property type="protein sequence ID" value="KAB2699029.1"/>
    <property type="molecule type" value="Genomic_DNA"/>
</dbReference>
<organism evidence="2 3">
    <name type="scientific">Brucella lupini</name>
    <dbReference type="NCBI Taxonomy" id="255457"/>
    <lineage>
        <taxon>Bacteria</taxon>
        <taxon>Pseudomonadati</taxon>
        <taxon>Pseudomonadota</taxon>
        <taxon>Alphaproteobacteria</taxon>
        <taxon>Hyphomicrobiales</taxon>
        <taxon>Brucellaceae</taxon>
        <taxon>Brucella/Ochrobactrum group</taxon>
        <taxon>Brucella</taxon>
    </lineage>
</organism>
<dbReference type="RefSeq" id="WP_094513333.1">
    <property type="nucleotide sequence ID" value="NZ_JBHEEP010000044.1"/>
</dbReference>
<evidence type="ECO:0000313" key="4">
    <source>
        <dbReference type="Proteomes" id="UP000435957"/>
    </source>
</evidence>
<gene>
    <name evidence="2" type="ORF">CES86_5518</name>
    <name evidence="1" type="ORF">F9L03_25885</name>
</gene>
<sequence length="127" mass="14002">MRIFLTRGVERFARRQRIADASLGEAIERAERGIIDADLGGGLIKQRVARPGQGRSGGFRMIVAYRAAGRAVFLYAFAKNDRDNIDDDELEALRTIGVNWLAASAELVGQAIEDGDLKEIEHDDDEA</sequence>
<evidence type="ECO:0000313" key="1">
    <source>
        <dbReference type="EMBL" id="KAB2699029.1"/>
    </source>
</evidence>
<dbReference type="Pfam" id="PF06296">
    <property type="entry name" value="RelE"/>
    <property type="match status" value="1"/>
</dbReference>
<dbReference type="AlphaFoldDB" id="A0A256H087"/>
<dbReference type="Proteomes" id="UP000435957">
    <property type="component" value="Unassembled WGS sequence"/>
</dbReference>
<name>A0A256H087_9HYPH</name>